<accession>A0ABP1F6F0</accession>
<evidence type="ECO:0000313" key="7">
    <source>
        <dbReference type="EMBL" id="CAL2104254.1"/>
    </source>
</evidence>
<organism evidence="7 8">
    <name type="scientific">Tenacibaculum polynesiense</name>
    <dbReference type="NCBI Taxonomy" id="3137857"/>
    <lineage>
        <taxon>Bacteria</taxon>
        <taxon>Pseudomonadati</taxon>
        <taxon>Bacteroidota</taxon>
        <taxon>Flavobacteriia</taxon>
        <taxon>Flavobacteriales</taxon>
        <taxon>Flavobacteriaceae</taxon>
        <taxon>Tenacibaculum</taxon>
    </lineage>
</organism>
<reference evidence="7 8" key="1">
    <citation type="submission" date="2024-05" db="EMBL/GenBank/DDBJ databases">
        <authorList>
            <person name="Duchaud E."/>
        </authorList>
    </citation>
    <scope>NUCLEOTIDE SEQUENCE [LARGE SCALE GENOMIC DNA]</scope>
    <source>
        <strain evidence="7">Ena-SAMPLE-TAB-13-05-2024-13:56:06:370-140308</strain>
    </source>
</reference>
<comment type="caution">
    <text evidence="7">The sequence shown here is derived from an EMBL/GenBank/DDBJ whole genome shotgun (WGS) entry which is preliminary data.</text>
</comment>
<comment type="similarity">
    <text evidence="2">Belongs to the TMEM86 family.</text>
</comment>
<evidence type="ECO:0000256" key="4">
    <source>
        <dbReference type="ARBA" id="ARBA00022989"/>
    </source>
</evidence>
<keyword evidence="4 6" id="KW-1133">Transmembrane helix</keyword>
<evidence type="ECO:0008006" key="9">
    <source>
        <dbReference type="Google" id="ProtNLM"/>
    </source>
</evidence>
<dbReference type="InterPro" id="IPR012506">
    <property type="entry name" value="TMEM86B-like"/>
</dbReference>
<keyword evidence="8" id="KW-1185">Reference proteome</keyword>
<feature type="transmembrane region" description="Helical" evidence="6">
    <location>
        <begin position="107"/>
        <end position="125"/>
    </location>
</feature>
<gene>
    <name evidence="7" type="ORF">T190423A01A_60191</name>
</gene>
<proteinExistence type="inferred from homology"/>
<evidence type="ECO:0000256" key="1">
    <source>
        <dbReference type="ARBA" id="ARBA00004141"/>
    </source>
</evidence>
<protein>
    <recommendedName>
        <fullName evidence="9">YhhN-like protein</fullName>
    </recommendedName>
</protein>
<sequence length="216" mass="25365">MPFYLKTYSTVYFIACFVSFFFIDRGDQLMEMTIKVTALLSLSFLYLTVSKKINYWYLLLLLSSIASDTFLIFEDSFLLFGVLLLLLNRVLYIIISRRALKDTDIKTLLFYMVPSFGLFIIFYVLLRPYLEEISSSFLLLGLTSATMILFSFLNYLNKMNLRNKYFLLGILLIVVADILIAYNKYLDYNLGYVIVYTSIYYIARYLICRAMILEKS</sequence>
<feature type="transmembrane region" description="Helical" evidence="6">
    <location>
        <begin position="78"/>
        <end position="95"/>
    </location>
</feature>
<evidence type="ECO:0000256" key="5">
    <source>
        <dbReference type="ARBA" id="ARBA00023136"/>
    </source>
</evidence>
<feature type="transmembrane region" description="Helical" evidence="6">
    <location>
        <begin position="188"/>
        <end position="207"/>
    </location>
</feature>
<evidence type="ECO:0000256" key="6">
    <source>
        <dbReference type="SAM" id="Phobius"/>
    </source>
</evidence>
<feature type="transmembrane region" description="Helical" evidence="6">
    <location>
        <begin position="137"/>
        <end position="156"/>
    </location>
</feature>
<feature type="transmembrane region" description="Helical" evidence="6">
    <location>
        <begin position="7"/>
        <end position="23"/>
    </location>
</feature>
<dbReference type="Proteomes" id="UP001497527">
    <property type="component" value="Unassembled WGS sequence"/>
</dbReference>
<evidence type="ECO:0000256" key="2">
    <source>
        <dbReference type="ARBA" id="ARBA00007375"/>
    </source>
</evidence>
<keyword evidence="3 6" id="KW-0812">Transmembrane</keyword>
<evidence type="ECO:0000256" key="3">
    <source>
        <dbReference type="ARBA" id="ARBA00022692"/>
    </source>
</evidence>
<name>A0ABP1F6F0_9FLAO</name>
<evidence type="ECO:0000313" key="8">
    <source>
        <dbReference type="Proteomes" id="UP001497527"/>
    </source>
</evidence>
<dbReference type="Pfam" id="PF07947">
    <property type="entry name" value="YhhN"/>
    <property type="match status" value="1"/>
</dbReference>
<feature type="transmembrane region" description="Helical" evidence="6">
    <location>
        <begin position="29"/>
        <end position="48"/>
    </location>
</feature>
<keyword evidence="5 6" id="KW-0472">Membrane</keyword>
<dbReference type="EMBL" id="CAXJIO010000015">
    <property type="protein sequence ID" value="CAL2104254.1"/>
    <property type="molecule type" value="Genomic_DNA"/>
</dbReference>
<comment type="subcellular location">
    <subcellularLocation>
        <location evidence="1">Membrane</location>
        <topology evidence="1">Multi-pass membrane protein</topology>
    </subcellularLocation>
</comment>
<feature type="transmembrane region" description="Helical" evidence="6">
    <location>
        <begin position="165"/>
        <end position="182"/>
    </location>
</feature>